<proteinExistence type="predicted"/>
<dbReference type="Proteomes" id="UP000184050">
    <property type="component" value="Unassembled WGS sequence"/>
</dbReference>
<organism evidence="2 3">
    <name type="scientific">Tangfeifania diversioriginum</name>
    <dbReference type="NCBI Taxonomy" id="1168035"/>
    <lineage>
        <taxon>Bacteria</taxon>
        <taxon>Pseudomonadati</taxon>
        <taxon>Bacteroidota</taxon>
        <taxon>Bacteroidia</taxon>
        <taxon>Marinilabiliales</taxon>
        <taxon>Prolixibacteraceae</taxon>
        <taxon>Tangfeifania</taxon>
    </lineage>
</organism>
<name>A0A1M6HR62_9BACT</name>
<evidence type="ECO:0000256" key="1">
    <source>
        <dbReference type="SAM" id="SignalP"/>
    </source>
</evidence>
<dbReference type="OrthoDB" id="128937at2"/>
<accession>A0A1M6HR62</accession>
<dbReference type="Gene3D" id="2.50.20.10">
    <property type="entry name" value="Lipoprotein localisation LolA/LolB/LppX"/>
    <property type="match status" value="1"/>
</dbReference>
<keyword evidence="1" id="KW-0732">Signal</keyword>
<feature type="chain" id="PRO_5012680542" evidence="1">
    <location>
        <begin position="22"/>
        <end position="235"/>
    </location>
</feature>
<feature type="signal peptide" evidence="1">
    <location>
        <begin position="1"/>
        <end position="21"/>
    </location>
</feature>
<dbReference type="RefSeq" id="WP_139279538.1">
    <property type="nucleotide sequence ID" value="NZ_FQZE01000014.1"/>
</dbReference>
<keyword evidence="2" id="KW-0449">Lipoprotein</keyword>
<evidence type="ECO:0000313" key="3">
    <source>
        <dbReference type="Proteomes" id="UP000184050"/>
    </source>
</evidence>
<evidence type="ECO:0000313" key="2">
    <source>
        <dbReference type="EMBL" id="SHJ24710.1"/>
    </source>
</evidence>
<protein>
    <submittedName>
        <fullName evidence="2">Outer membrane lipoprotein-sorting protein</fullName>
    </submittedName>
</protein>
<dbReference type="STRING" id="1168035.SAMN05444280_11453"/>
<gene>
    <name evidence="2" type="ORF">SAMN05444280_11453</name>
</gene>
<dbReference type="AlphaFoldDB" id="A0A1M6HR62"/>
<reference evidence="2 3" key="1">
    <citation type="submission" date="2016-11" db="EMBL/GenBank/DDBJ databases">
        <authorList>
            <person name="Jaros S."/>
            <person name="Januszkiewicz K."/>
            <person name="Wedrychowicz H."/>
        </authorList>
    </citation>
    <scope>NUCLEOTIDE SEQUENCE [LARGE SCALE GENOMIC DNA]</scope>
    <source>
        <strain evidence="2 3">DSM 27063</strain>
    </source>
</reference>
<sequence length="235" mass="26764">MKKTILTLVILVFAAANIAQAQNLQDVLDKHFKAIGQEKLSDIETYRIKAKVEQMGMEIPMDMKMKRPDKFRMEMEMQGQKMIRTYNGEKGWMLAPWISSEPQALTGAELEQAMTQADIDGELYNYEEKGFTAELLGKEFIGDAEVFNIKLTGEDGVERNYYINTDSYLVHSVKGKVEAQGQEITIEQIMSDYKDFDGIKMATKIEQKSPMGSANIIFEEIEFGVQLDDSIFEKP</sequence>
<dbReference type="EMBL" id="FQZE01000014">
    <property type="protein sequence ID" value="SHJ24710.1"/>
    <property type="molecule type" value="Genomic_DNA"/>
</dbReference>
<keyword evidence="3" id="KW-1185">Reference proteome</keyword>